<evidence type="ECO:0000313" key="1">
    <source>
        <dbReference type="EMBL" id="RIN03258.1"/>
    </source>
</evidence>
<gene>
    <name evidence="1" type="ORF">BU112_00325</name>
</gene>
<name>A0A418IJI0_9STAP</name>
<dbReference type="OrthoDB" id="2224466at2"/>
<dbReference type="AlphaFoldDB" id="A0A418IJI0"/>
<dbReference type="Proteomes" id="UP000286317">
    <property type="component" value="Unassembled WGS sequence"/>
</dbReference>
<protein>
    <recommendedName>
        <fullName evidence="3">Phage head-tail adapter protein</fullName>
    </recommendedName>
</protein>
<reference evidence="1 2" key="1">
    <citation type="journal article" date="2016" name="Front. Microbiol.">
        <title>Comprehensive Phylogenetic Analysis of Bovine Non-aureus Staphylococci Species Based on Whole-Genome Sequencing.</title>
        <authorList>
            <person name="Naushad S."/>
            <person name="Barkema H.W."/>
            <person name="Luby C."/>
            <person name="Condas L.A."/>
            <person name="Nobrega D.B."/>
            <person name="Carson D.A."/>
            <person name="De Buck J."/>
        </authorList>
    </citation>
    <scope>NUCLEOTIDE SEQUENCE [LARGE SCALE GENOMIC DNA]</scope>
    <source>
        <strain evidence="1 2">SNUC 4554</strain>
    </source>
</reference>
<dbReference type="EMBL" id="QXUF01000001">
    <property type="protein sequence ID" value="RIN03258.1"/>
    <property type="molecule type" value="Genomic_DNA"/>
</dbReference>
<organism evidence="1 2">
    <name type="scientific">Staphylococcus shinii</name>
    <dbReference type="NCBI Taxonomy" id="2912228"/>
    <lineage>
        <taxon>Bacteria</taxon>
        <taxon>Bacillati</taxon>
        <taxon>Bacillota</taxon>
        <taxon>Bacilli</taxon>
        <taxon>Bacillales</taxon>
        <taxon>Staphylococcaceae</taxon>
        <taxon>Staphylococcus</taxon>
    </lineage>
</organism>
<comment type="caution">
    <text evidence="1">The sequence shown here is derived from an EMBL/GenBank/DDBJ whole genome shotgun (WGS) entry which is preliminary data.</text>
</comment>
<dbReference type="RefSeq" id="WP_107551272.1">
    <property type="nucleotide sequence ID" value="NZ_CP150685.1"/>
</dbReference>
<evidence type="ECO:0000313" key="2">
    <source>
        <dbReference type="Proteomes" id="UP000286317"/>
    </source>
</evidence>
<keyword evidence="2" id="KW-1185">Reference proteome</keyword>
<evidence type="ECO:0008006" key="3">
    <source>
        <dbReference type="Google" id="ProtNLM"/>
    </source>
</evidence>
<proteinExistence type="predicted"/>
<accession>A0A418IJI0</accession>
<sequence length="113" mass="13526">MQFKNFNTYLTFYDMVKTGPYPDDLEEKEVYSCKVEKYDNSIKDRQVLTTNGKTQGFTFIMRDAQRQFIPSYQHTIKVKDYRFETQLFNIYDIRFDKPKAGYITVVVAENEQT</sequence>